<evidence type="ECO:0000313" key="2">
    <source>
        <dbReference type="EMBL" id="KAL5109137.1"/>
    </source>
</evidence>
<organism evidence="2 3">
    <name type="scientific">Taenia crassiceps</name>
    <dbReference type="NCBI Taxonomy" id="6207"/>
    <lineage>
        <taxon>Eukaryota</taxon>
        <taxon>Metazoa</taxon>
        <taxon>Spiralia</taxon>
        <taxon>Lophotrochozoa</taxon>
        <taxon>Platyhelminthes</taxon>
        <taxon>Cestoda</taxon>
        <taxon>Eucestoda</taxon>
        <taxon>Cyclophyllidea</taxon>
        <taxon>Taeniidae</taxon>
        <taxon>Taenia</taxon>
    </lineage>
</organism>
<name>A0ABR4QHT6_9CEST</name>
<sequence>MAYTFSIEAAEHRLAKRIKIISEDLLQAQAEEITAEVKHGDRRQYFVLRKSGVFILINITGVDLLRVFEEVHHTGDNAHILTSSDGSSLFDKTRHDFEHITDNFCRAPIPDRYFIILQSFRNRYTLAYRASCLAGGAGACSAGARRLATLRRSLNKQCSRNLAAPLADNDNASDSFYCIKDSPLLNNLFAQYVEESIYAKKSHDCSKFQMACLKCFEQANLATNSSAHTLWRENCCRQIKCYNSPGCLGYYSPPCYPDDQQEHLENGTCVKGNTFKVSLSPDFQNMSNTFQCHLKRRPQHKLHINFTIQIGLTEVEKSGLVMSPSNVLWKYELNLHYLRSIQRAGGMPQSDQSEGVQRQGDIRMKAVQVSRPFLYSTSNWRSAGCDLDIGSFVNEDEVFYGSAISPALQLNKSKGKPQPFSYAITNDLDNSVKIKIQLNGRTEVTPVYLNIYVVVEEPLGSPFLHQDLLIFPTHENNLRDVHSHSTYDFSIQVRFPRLSQLTEGKREHRQHHPQQQGLRKLIISIQDCFQIQKVQFFMFSSEKSLETMMWDETLSEMADDKNDHLENLTTTPTTLSMLSRVLSPKDANAVPYLVLFFASAVVMLFLLIINTFICLIERQRKGRPHGIHLKHLHLKDSNNEEFVVISSKKSKHHEGGYIPLNSKLPHYLFKQSEIPRRSFSCAKKGILVTYTSFRVFYTFIFTFSVALSILFSFWPPVGVESFGSTSMWNKGILLPLRQREAARRESDTEKLLNQHSAKAAQLVHACQDTLIRQIVDVAREVDRTVQEVLDAELNPQKSKENMFKWLEAFVLRQMHDLDLGVQDYISHLRAELDSSMMPDVVRFSELLSSIYASQWLLFVKRMMNSTHTPWDINAPEVQFVPTLEHLNALRLKVSNIELARQFGLAEAENFLFIPSLITSQLEDLVLSKVPSKALQANFIASVYKDLESSTQAGAGQAFATDQDVFKPLVLRSFTTLDDHEIIHQEQVSRAAFSTFPALKPEVKRRSSGGLFSLHLAPLSLGQLRLTLFLIDCYLIVTRFYNTYVILREILVGRRLIVDAASYLSILASLPPQKQENGEVKQEEPKSTQYSVFQEETHYQCGHFPAVKPHIGDPKCGCHQHERQIPMTFIRPIRSMQEIGVSGVSSLHMTFAKTNQFIVILFGCAAVLFLAVFAISVNHRFIQSSKNVFATNDAGGMGESDFYKHSETLIREHVKNLNRAIASLTRLNEYRLRRRMQRFAERFRHNLEHVEHQFRSETCQIARRLAKPQWAGETLTLSSEKLIPTVCSPPSMRPVDVENLFRQELCQFLPLKPSRLPQFLDHPIKHQHWQTTSTSPMAYLWKALASWVGGLSLESPLVVSHFLVIALCIAVVMFGLMGIFQSFGSLCHRLQQGRPTMGEQSVHLLSAVPPPLERKFGPPPHQVFSVIDRTSSPSPTPPSLSIDGVKIVETLVADGGISNAQQFVLFSNSLQQSEATFVLSTERSPRFWAVRLRWRWVGYFGTVIKLRGGRRGDYISARVNSPFLCFKLV</sequence>
<evidence type="ECO:0000256" key="1">
    <source>
        <dbReference type="SAM" id="Phobius"/>
    </source>
</evidence>
<protein>
    <submittedName>
        <fullName evidence="2">Uncharacterized protein</fullName>
    </submittedName>
</protein>
<keyword evidence="1" id="KW-1133">Transmembrane helix</keyword>
<keyword evidence="1" id="KW-0812">Transmembrane</keyword>
<feature type="transmembrane region" description="Helical" evidence="1">
    <location>
        <begin position="1156"/>
        <end position="1176"/>
    </location>
</feature>
<comment type="caution">
    <text evidence="2">The sequence shown here is derived from an EMBL/GenBank/DDBJ whole genome shotgun (WGS) entry which is preliminary data.</text>
</comment>
<evidence type="ECO:0000313" key="3">
    <source>
        <dbReference type="Proteomes" id="UP001651158"/>
    </source>
</evidence>
<reference evidence="2 3" key="1">
    <citation type="journal article" date="2022" name="Front. Cell. Infect. Microbiol.">
        <title>The Genomes of Two Strains of Taenia crassiceps the Animal Model for the Study of Human Cysticercosis.</title>
        <authorList>
            <person name="Bobes R.J."/>
            <person name="Estrada K."/>
            <person name="Rios-Valencia D.G."/>
            <person name="Calderon-Gallegos A."/>
            <person name="de la Torre P."/>
            <person name="Carrero J.C."/>
            <person name="Sanchez-Flores A."/>
            <person name="Laclette J.P."/>
        </authorList>
    </citation>
    <scope>NUCLEOTIDE SEQUENCE [LARGE SCALE GENOMIC DNA]</scope>
    <source>
        <strain evidence="2">WFUcys</strain>
    </source>
</reference>
<gene>
    <name evidence="2" type="ORF">TcWFU_006871</name>
</gene>
<dbReference type="EMBL" id="JAKROA010000003">
    <property type="protein sequence ID" value="KAL5109137.1"/>
    <property type="molecule type" value="Genomic_DNA"/>
</dbReference>
<proteinExistence type="predicted"/>
<keyword evidence="3" id="KW-1185">Reference proteome</keyword>
<keyword evidence="1" id="KW-0472">Membrane</keyword>
<feature type="transmembrane region" description="Helical" evidence="1">
    <location>
        <begin position="1356"/>
        <end position="1379"/>
    </location>
</feature>
<feature type="transmembrane region" description="Helical" evidence="1">
    <location>
        <begin position="693"/>
        <end position="714"/>
    </location>
</feature>
<dbReference type="Proteomes" id="UP001651158">
    <property type="component" value="Unassembled WGS sequence"/>
</dbReference>
<feature type="transmembrane region" description="Helical" evidence="1">
    <location>
        <begin position="592"/>
        <end position="616"/>
    </location>
</feature>
<accession>A0ABR4QHT6</accession>